<dbReference type="GO" id="GO:0003779">
    <property type="term" value="F:actin binding"/>
    <property type="evidence" value="ECO:0007669"/>
    <property type="project" value="InterPro"/>
</dbReference>
<dbReference type="Pfam" id="PF09380">
    <property type="entry name" value="FERM_C"/>
    <property type="match status" value="1"/>
</dbReference>
<keyword evidence="2" id="KW-1003">Cell membrane</keyword>
<dbReference type="InterPro" id="IPR041789">
    <property type="entry name" value="ERM_FERM_C"/>
</dbReference>
<keyword evidence="4" id="KW-0175">Coiled coil</keyword>
<name>A0AA35W3L7_GEOBA</name>
<dbReference type="CDD" id="cd14473">
    <property type="entry name" value="FERM_B-lobe"/>
    <property type="match status" value="1"/>
</dbReference>
<dbReference type="PANTHER" id="PTHR23281">
    <property type="entry name" value="MERLIN/MOESIN/EZRIN/RADIXIN"/>
    <property type="match status" value="1"/>
</dbReference>
<dbReference type="Pfam" id="PF00373">
    <property type="entry name" value="FERM_M"/>
    <property type="match status" value="1"/>
</dbReference>
<dbReference type="InterPro" id="IPR011993">
    <property type="entry name" value="PH-like_dom_sf"/>
</dbReference>
<gene>
    <name evidence="8" type="ORF">GBAR_LOCUS1791</name>
</gene>
<dbReference type="InterPro" id="IPR035963">
    <property type="entry name" value="FERM_2"/>
</dbReference>
<dbReference type="SUPFAM" id="SSF50729">
    <property type="entry name" value="PH domain-like"/>
    <property type="match status" value="1"/>
</dbReference>
<comment type="subcellular location">
    <subcellularLocation>
        <location evidence="1">Cell membrane</location>
        <topology evidence="1">Peripheral membrane protein</topology>
    </subcellularLocation>
</comment>
<evidence type="ECO:0000313" key="8">
    <source>
        <dbReference type="EMBL" id="CAI7995936.1"/>
    </source>
</evidence>
<feature type="compositionally biased region" description="Basic and acidic residues" evidence="5">
    <location>
        <begin position="439"/>
        <end position="450"/>
    </location>
</feature>
<dbReference type="InterPro" id="IPR000798">
    <property type="entry name" value="Ez/rad/moesin-like"/>
</dbReference>
<sequence>MLAVAKMPKKTLDVQVTTLDAVLEFSIEAKSNGKQLFEQVTRTIGLREVWYFGLRFTDNKGYTSWLRSDKKVVDQNIKLQERQPIQFHFKVKFYPEDVSEELVQELTQHLFYLQVKEAVLSEDIYCSPEASVLLASYAIQAEYGDYDPDIYQPGFLSNERLLPKRVIDQYQMTQDMWEERITGWYAQHKGMLKEEAEMEYLKVAQDLEMYGINYFVIKNKKGTQLWLGVDAFGLNIYEQDDQLSPKISFPWGEIRNVEYHGKKFCIMPTDKRSPSFVFYVAKTRTSDLIMQLCIGNHDMFMKRRRLDTMEVQQMKAQAKEERARKLAERDRLEREKQARLEAERRQMELEERLRQMEGEVRKAIHARMQTEETLKMVTEQVKVAQEEAQVHARKNLEAEEEVRRARQNAVRSEEERMAMERKVQQVESAMHAQLRHQEVADGVQRVDHDTSGGGGGGGGGSGASGEGRHSPRHQASGSASAKSPSSSLTGISAVSSGSSSTTGNTSTTATVASPPSGAGLDVLTANSSPRPLTPHGEIDLTPNGDMEELSKQLEKESQAYQERSRYISDQLSALKTQMDDLKMEDRMTRNDLLHEELIRLGNNKRLALDKVDCSVNECHGFESYPWKLFFPRKKSVVLVVVELYLCVAASFMFYMHVFCVSHSYILHTYRSASELVCVLVVLV</sequence>
<dbReference type="InterPro" id="IPR018980">
    <property type="entry name" value="FERM_PH-like_C"/>
</dbReference>
<dbReference type="Gene3D" id="1.20.5.450">
    <property type="match status" value="1"/>
</dbReference>
<dbReference type="SUPFAM" id="SSF54236">
    <property type="entry name" value="Ubiquitin-like"/>
    <property type="match status" value="1"/>
</dbReference>
<dbReference type="Pfam" id="PF09379">
    <property type="entry name" value="FERM_N"/>
    <property type="match status" value="1"/>
</dbReference>
<evidence type="ECO:0000256" key="4">
    <source>
        <dbReference type="SAM" id="Coils"/>
    </source>
</evidence>
<dbReference type="SUPFAM" id="SSF47031">
    <property type="entry name" value="Second domain of FERM"/>
    <property type="match status" value="1"/>
</dbReference>
<dbReference type="InterPro" id="IPR019748">
    <property type="entry name" value="FERM_central"/>
</dbReference>
<dbReference type="Gene3D" id="6.10.360.10">
    <property type="match status" value="1"/>
</dbReference>
<dbReference type="CDD" id="cd13194">
    <property type="entry name" value="FERM_C_ERM"/>
    <property type="match status" value="1"/>
</dbReference>
<dbReference type="InterPro" id="IPR019747">
    <property type="entry name" value="FERM_CS"/>
</dbReference>
<dbReference type="FunFam" id="3.10.20.90:FF:000013">
    <property type="entry name" value="radixin isoform X1"/>
    <property type="match status" value="1"/>
</dbReference>
<dbReference type="PRINTS" id="PR00661">
    <property type="entry name" value="ERMFAMILY"/>
</dbReference>
<dbReference type="GO" id="GO:0005886">
    <property type="term" value="C:plasma membrane"/>
    <property type="evidence" value="ECO:0007669"/>
    <property type="project" value="UniProtKB-SubCell"/>
</dbReference>
<dbReference type="AlphaFoldDB" id="A0AA35W3L7"/>
<dbReference type="Pfam" id="PF00769">
    <property type="entry name" value="ERM_C"/>
    <property type="match status" value="1"/>
</dbReference>
<feature type="region of interest" description="Disordered" evidence="5">
    <location>
        <begin position="439"/>
        <end position="544"/>
    </location>
</feature>
<dbReference type="InterPro" id="IPR014352">
    <property type="entry name" value="FERM/acyl-CoA-bd_prot_sf"/>
</dbReference>
<dbReference type="InterPro" id="IPR008954">
    <property type="entry name" value="Moesin_tail_sf"/>
</dbReference>
<dbReference type="SUPFAM" id="SSF48678">
    <property type="entry name" value="Moesin tail domain"/>
    <property type="match status" value="1"/>
</dbReference>
<dbReference type="InterPro" id="IPR011174">
    <property type="entry name" value="ERM"/>
</dbReference>
<dbReference type="SMART" id="SM01196">
    <property type="entry name" value="FERM_C"/>
    <property type="match status" value="1"/>
</dbReference>
<accession>A0AA35W3L7</accession>
<dbReference type="Gene3D" id="2.30.29.30">
    <property type="entry name" value="Pleckstrin-homology domain (PH domain)/Phosphotyrosine-binding domain (PTB)"/>
    <property type="match status" value="1"/>
</dbReference>
<dbReference type="InterPro" id="IPR011259">
    <property type="entry name" value="ERM_C_dom"/>
</dbReference>
<dbReference type="Gene3D" id="3.10.20.90">
    <property type="entry name" value="Phosphatidylinositol 3-kinase Catalytic Subunit, Chain A, domain 1"/>
    <property type="match status" value="1"/>
</dbReference>
<dbReference type="PROSITE" id="PS00661">
    <property type="entry name" value="FERM_2"/>
    <property type="match status" value="1"/>
</dbReference>
<evidence type="ECO:0000256" key="5">
    <source>
        <dbReference type="SAM" id="MobiDB-lite"/>
    </source>
</evidence>
<reference evidence="8" key="1">
    <citation type="submission" date="2023-03" db="EMBL/GenBank/DDBJ databases">
        <authorList>
            <person name="Steffen K."/>
            <person name="Cardenas P."/>
        </authorList>
    </citation>
    <scope>NUCLEOTIDE SEQUENCE</scope>
</reference>
<dbReference type="Gene3D" id="1.20.80.10">
    <property type="match status" value="1"/>
</dbReference>
<evidence type="ECO:0000313" key="9">
    <source>
        <dbReference type="Proteomes" id="UP001174909"/>
    </source>
</evidence>
<dbReference type="PRINTS" id="PR00935">
    <property type="entry name" value="BAND41"/>
</dbReference>
<dbReference type="Proteomes" id="UP001174909">
    <property type="component" value="Unassembled WGS sequence"/>
</dbReference>
<feature type="compositionally biased region" description="Gly residues" evidence="5">
    <location>
        <begin position="451"/>
        <end position="465"/>
    </location>
</feature>
<dbReference type="InterPro" id="IPR029071">
    <property type="entry name" value="Ubiquitin-like_domsf"/>
</dbReference>
<keyword evidence="6" id="KW-0812">Transmembrane</keyword>
<dbReference type="FunFam" id="1.20.80.10:FF:000002">
    <property type="entry name" value="radixin isoform X1"/>
    <property type="match status" value="1"/>
</dbReference>
<dbReference type="PROSITE" id="PS50057">
    <property type="entry name" value="FERM_3"/>
    <property type="match status" value="1"/>
</dbReference>
<evidence type="ECO:0000256" key="2">
    <source>
        <dbReference type="ARBA" id="ARBA00022475"/>
    </source>
</evidence>
<dbReference type="SMART" id="SM00295">
    <property type="entry name" value="B41"/>
    <property type="match status" value="1"/>
</dbReference>
<feature type="domain" description="FERM" evidence="7">
    <location>
        <begin position="12"/>
        <end position="304"/>
    </location>
</feature>
<keyword evidence="3 6" id="KW-0472">Membrane</keyword>
<keyword evidence="9" id="KW-1185">Reference proteome</keyword>
<feature type="compositionally biased region" description="Low complexity" evidence="5">
    <location>
        <begin position="475"/>
        <end position="516"/>
    </location>
</feature>
<dbReference type="EMBL" id="CASHTH010000260">
    <property type="protein sequence ID" value="CAI7995936.1"/>
    <property type="molecule type" value="Genomic_DNA"/>
</dbReference>
<dbReference type="InterPro" id="IPR018979">
    <property type="entry name" value="FERM_N"/>
</dbReference>
<evidence type="ECO:0000256" key="6">
    <source>
        <dbReference type="SAM" id="Phobius"/>
    </source>
</evidence>
<feature type="coiled-coil region" evidence="4">
    <location>
        <begin position="309"/>
        <end position="429"/>
    </location>
</feature>
<evidence type="ECO:0000259" key="7">
    <source>
        <dbReference type="PROSITE" id="PS50057"/>
    </source>
</evidence>
<protein>
    <submittedName>
        <fullName evidence="8">Merlin</fullName>
    </submittedName>
</protein>
<feature type="transmembrane region" description="Helical" evidence="6">
    <location>
        <begin position="636"/>
        <end position="657"/>
    </location>
</feature>
<comment type="caution">
    <text evidence="8">The sequence shown here is derived from an EMBL/GenBank/DDBJ whole genome shotgun (WGS) entry which is preliminary data.</text>
</comment>
<keyword evidence="6" id="KW-1133">Transmembrane helix</keyword>
<dbReference type="InterPro" id="IPR000299">
    <property type="entry name" value="FERM_domain"/>
</dbReference>
<organism evidence="8 9">
    <name type="scientific">Geodia barretti</name>
    <name type="common">Barrett's horny sponge</name>
    <dbReference type="NCBI Taxonomy" id="519541"/>
    <lineage>
        <taxon>Eukaryota</taxon>
        <taxon>Metazoa</taxon>
        <taxon>Porifera</taxon>
        <taxon>Demospongiae</taxon>
        <taxon>Heteroscleromorpha</taxon>
        <taxon>Tetractinellida</taxon>
        <taxon>Astrophorina</taxon>
        <taxon>Geodiidae</taxon>
        <taxon>Geodia</taxon>
    </lineage>
</organism>
<evidence type="ECO:0000256" key="3">
    <source>
        <dbReference type="ARBA" id="ARBA00023136"/>
    </source>
</evidence>
<proteinExistence type="predicted"/>
<evidence type="ECO:0000256" key="1">
    <source>
        <dbReference type="ARBA" id="ARBA00004202"/>
    </source>
</evidence>
<dbReference type="InterPro" id="IPR019749">
    <property type="entry name" value="Band_41_domain"/>
</dbReference>